<reference evidence="2 3" key="1">
    <citation type="submission" date="2018-05" db="EMBL/GenBank/DDBJ databases">
        <title>complete genome sequence of Aquabacterium olei NBRC 110486.</title>
        <authorList>
            <person name="Tang B."/>
            <person name="Chang J."/>
            <person name="Zhang L."/>
            <person name="Yang H."/>
        </authorList>
    </citation>
    <scope>NUCLEOTIDE SEQUENCE [LARGE SCALE GENOMIC DNA]</scope>
    <source>
        <strain evidence="2 3">NBRC 110486</strain>
    </source>
</reference>
<proteinExistence type="predicted"/>
<dbReference type="GO" id="GO:0016020">
    <property type="term" value="C:membrane"/>
    <property type="evidence" value="ECO:0007669"/>
    <property type="project" value="TreeGrafter"/>
</dbReference>
<dbReference type="AlphaFoldDB" id="A0A2U8FXT5"/>
<dbReference type="PRINTS" id="PR00412">
    <property type="entry name" value="EPOXHYDRLASE"/>
</dbReference>
<evidence type="ECO:0000259" key="1">
    <source>
        <dbReference type="Pfam" id="PF12697"/>
    </source>
</evidence>
<dbReference type="Proteomes" id="UP000244892">
    <property type="component" value="Chromosome"/>
</dbReference>
<dbReference type="GO" id="GO:0016787">
    <property type="term" value="F:hydrolase activity"/>
    <property type="evidence" value="ECO:0007669"/>
    <property type="project" value="UniProtKB-KW"/>
</dbReference>
<dbReference type="PANTHER" id="PTHR43798">
    <property type="entry name" value="MONOACYLGLYCEROL LIPASE"/>
    <property type="match status" value="1"/>
</dbReference>
<sequence>MAEHVSRHPFRAERLAVRGQQLQILHWGDPAEATDAVPLTVMVHGWMDVAASYQFLVDALRAQPGWGARPLLALDWRGFGGSYLASGPAPDGDYAYVDYLADLDAVLDRVSPGRAVNLIGHSMGGNVVMLYAGARPGRIRRLVNLEGVGLPVAAPEEAPRRLAAWLDGLKAPVALKDYDSVAAVAARLRQNNPRLTPERAQWLAGHWAHEAGGRWHINADPAHKRPGPHLYRLEEVLATWRAITAPTLVVEGADTAVYQFFNGRHTRDDFLQRVAVLQNATHRVLPDAGHMLHHDQPEQLAAWLADFLG</sequence>
<dbReference type="SUPFAM" id="SSF53474">
    <property type="entry name" value="alpha/beta-Hydrolases"/>
    <property type="match status" value="1"/>
</dbReference>
<dbReference type="Gene3D" id="3.40.50.1820">
    <property type="entry name" value="alpha/beta hydrolase"/>
    <property type="match status" value="1"/>
</dbReference>
<dbReference type="InterPro" id="IPR000073">
    <property type="entry name" value="AB_hydrolase_1"/>
</dbReference>
<organism evidence="2 3">
    <name type="scientific">Aquabacterium olei</name>
    <dbReference type="NCBI Taxonomy" id="1296669"/>
    <lineage>
        <taxon>Bacteria</taxon>
        <taxon>Pseudomonadati</taxon>
        <taxon>Pseudomonadota</taxon>
        <taxon>Betaproteobacteria</taxon>
        <taxon>Burkholderiales</taxon>
        <taxon>Aquabacterium</taxon>
    </lineage>
</organism>
<feature type="domain" description="AB hydrolase-1" evidence="1">
    <location>
        <begin position="41"/>
        <end position="302"/>
    </location>
</feature>
<evidence type="ECO:0000313" key="2">
    <source>
        <dbReference type="EMBL" id="AWI55254.1"/>
    </source>
</evidence>
<dbReference type="KEGG" id="aon:DEH84_12080"/>
<dbReference type="RefSeq" id="WP_109038369.1">
    <property type="nucleotide sequence ID" value="NZ_CP029210.1"/>
</dbReference>
<protein>
    <submittedName>
        <fullName evidence="2">Alpha/beta hydrolase</fullName>
    </submittedName>
</protein>
<keyword evidence="2" id="KW-0378">Hydrolase</keyword>
<accession>A0A2U8FXT5</accession>
<dbReference type="InterPro" id="IPR000639">
    <property type="entry name" value="Epox_hydrolase-like"/>
</dbReference>
<dbReference type="InterPro" id="IPR029058">
    <property type="entry name" value="AB_hydrolase_fold"/>
</dbReference>
<evidence type="ECO:0000313" key="3">
    <source>
        <dbReference type="Proteomes" id="UP000244892"/>
    </source>
</evidence>
<dbReference type="PANTHER" id="PTHR43798:SF33">
    <property type="entry name" value="HYDROLASE, PUTATIVE (AFU_ORTHOLOGUE AFUA_2G14860)-RELATED"/>
    <property type="match status" value="1"/>
</dbReference>
<name>A0A2U8FXT5_9BURK</name>
<dbReference type="OrthoDB" id="149912at2"/>
<dbReference type="PRINTS" id="PR00111">
    <property type="entry name" value="ABHYDROLASE"/>
</dbReference>
<keyword evidence="3" id="KW-1185">Reference proteome</keyword>
<dbReference type="InterPro" id="IPR050266">
    <property type="entry name" value="AB_hydrolase_sf"/>
</dbReference>
<dbReference type="Pfam" id="PF12697">
    <property type="entry name" value="Abhydrolase_6"/>
    <property type="match status" value="1"/>
</dbReference>
<dbReference type="EMBL" id="CP029210">
    <property type="protein sequence ID" value="AWI55254.1"/>
    <property type="molecule type" value="Genomic_DNA"/>
</dbReference>
<gene>
    <name evidence="2" type="ORF">DEH84_12080</name>
</gene>